<dbReference type="CDD" id="cd00174">
    <property type="entry name" value="SH3"/>
    <property type="match status" value="2"/>
</dbReference>
<dbReference type="PROSITE" id="PS50002">
    <property type="entry name" value="SH3"/>
    <property type="match status" value="3"/>
</dbReference>
<dbReference type="InterPro" id="IPR008271">
    <property type="entry name" value="Ser/Thr_kinase_AS"/>
</dbReference>
<evidence type="ECO:0000256" key="1">
    <source>
        <dbReference type="ARBA" id="ARBA00022443"/>
    </source>
</evidence>
<dbReference type="OrthoDB" id="10252171at2759"/>
<dbReference type="Gene3D" id="1.10.510.10">
    <property type="entry name" value="Transferase(Phosphotransferase) domain 1"/>
    <property type="match status" value="1"/>
</dbReference>
<feature type="domain" description="Protein kinase" evidence="5">
    <location>
        <begin position="453"/>
        <end position="749"/>
    </location>
</feature>
<gene>
    <name evidence="6" type="ORF">CSOL1703_00005689</name>
</gene>
<dbReference type="Proteomes" id="UP000775872">
    <property type="component" value="Unassembled WGS sequence"/>
</dbReference>
<organism evidence="6 7">
    <name type="scientific">Clonostachys solani</name>
    <dbReference type="NCBI Taxonomy" id="160281"/>
    <lineage>
        <taxon>Eukaryota</taxon>
        <taxon>Fungi</taxon>
        <taxon>Dikarya</taxon>
        <taxon>Ascomycota</taxon>
        <taxon>Pezizomycotina</taxon>
        <taxon>Sordariomycetes</taxon>
        <taxon>Hypocreomycetidae</taxon>
        <taxon>Hypocreales</taxon>
        <taxon>Bionectriaceae</taxon>
        <taxon>Clonostachys</taxon>
    </lineage>
</organism>
<name>A0A9P0EJL2_9HYPO</name>
<dbReference type="InterPro" id="IPR000719">
    <property type="entry name" value="Prot_kinase_dom"/>
</dbReference>
<feature type="region of interest" description="Disordered" evidence="3">
    <location>
        <begin position="346"/>
        <end position="405"/>
    </location>
</feature>
<evidence type="ECO:0000256" key="3">
    <source>
        <dbReference type="SAM" id="MobiDB-lite"/>
    </source>
</evidence>
<evidence type="ECO:0000259" key="5">
    <source>
        <dbReference type="PROSITE" id="PS50011"/>
    </source>
</evidence>
<sequence>DCTFEKGDTINIFEIQDHNWWVGENARTGRKGQFPCNYVTITKGMTGMGVLARFRTVHDFTAQEKGDLGLLAGQTVLVTELTNDDWWKGRLADSNGPEGMFPRSYGVVMQSSPTEPGQQFRKSPKGEFEGYSQVDYHGDLHLGLSFKIGDRLLLYVQLSTLLSWGVNLESNFQGVFPHTYVQPYGKPDSAGIIQAQATAGYDGTVGANLAFVRGDIIMIKYMLDYEVAWARNSRTGFEGLCPEALIGPAVPADKNASKSPKIPLYSPNNVTALYTWLGESEEDMKILKNDQILVIENLGDDWCKGVNWRTGLTGVFPRTYVRFQEIANSQGGQKSPGNVDMLAASQPQPAAAISPTQHTQIPPSLPLVKPVSRSGPVRQPEPMPAAATPPTESTQIPVLKPPTRPVLGSRLDTDLVRDSKLDTSFTAEDVVCHTSYTFHPRNRHNRIIVEEKWKVERYLGRGGFGQVDLQKCVQGQKEGELRAVKKIIKNPYDDETKRINYDRELEAIAKFSHEKASENQSIFWYRQADRLFSLQYVHCFARSSGWYENESAIFITMEYFENGDLQKHMRGRFPEFEVGQITSQILEGLSYMHDNGFAHRDLKPANILVKERSPNWWVKISDFGISKRASGDHTALHTLVGTPRYLAPEVMRIFSPEDTEDLDSDTMAYTVAIDQWALGAIAFQLLASRDPFPQPRSLQTYVHGKEPFPSSVLTALRIKEPCIEFLKALLAPIPSRRPNASSALKHPWLEEISQSPQLVDESVTLIEEEFSHINFDTGTASISWTEALQKP</sequence>
<keyword evidence="7" id="KW-1185">Reference proteome</keyword>
<dbReference type="InterPro" id="IPR036028">
    <property type="entry name" value="SH3-like_dom_sf"/>
</dbReference>
<dbReference type="Pfam" id="PF00069">
    <property type="entry name" value="Pkinase"/>
    <property type="match status" value="1"/>
</dbReference>
<evidence type="ECO:0000313" key="7">
    <source>
        <dbReference type="Proteomes" id="UP000775872"/>
    </source>
</evidence>
<dbReference type="InterPro" id="IPR001452">
    <property type="entry name" value="SH3_domain"/>
</dbReference>
<keyword evidence="1 2" id="KW-0728">SH3 domain</keyword>
<dbReference type="Gene3D" id="2.30.30.40">
    <property type="entry name" value="SH3 Domains"/>
    <property type="match status" value="3"/>
</dbReference>
<dbReference type="PROSITE" id="PS00108">
    <property type="entry name" value="PROTEIN_KINASE_ST"/>
    <property type="match status" value="1"/>
</dbReference>
<dbReference type="Pfam" id="PF00018">
    <property type="entry name" value="SH3_1"/>
    <property type="match status" value="2"/>
</dbReference>
<feature type="non-terminal residue" evidence="6">
    <location>
        <position position="1"/>
    </location>
</feature>
<feature type="domain" description="SH3" evidence="4">
    <location>
        <begin position="1"/>
        <end position="44"/>
    </location>
</feature>
<dbReference type="PROSITE" id="PS50011">
    <property type="entry name" value="PROTEIN_KINASE_DOM"/>
    <property type="match status" value="1"/>
</dbReference>
<dbReference type="SMART" id="SM00220">
    <property type="entry name" value="S_TKc"/>
    <property type="match status" value="1"/>
</dbReference>
<feature type="domain" description="SH3" evidence="4">
    <location>
        <begin position="49"/>
        <end position="111"/>
    </location>
</feature>
<dbReference type="GO" id="GO:0005524">
    <property type="term" value="F:ATP binding"/>
    <property type="evidence" value="ECO:0007669"/>
    <property type="project" value="InterPro"/>
</dbReference>
<dbReference type="EMBL" id="CABFOC020000045">
    <property type="protein sequence ID" value="CAH0053811.1"/>
    <property type="molecule type" value="Genomic_DNA"/>
</dbReference>
<reference evidence="6" key="1">
    <citation type="submission" date="2021-10" db="EMBL/GenBank/DDBJ databases">
        <authorList>
            <person name="Piombo E."/>
        </authorList>
    </citation>
    <scope>NUCLEOTIDE SEQUENCE</scope>
</reference>
<dbReference type="PRINTS" id="PR00499">
    <property type="entry name" value="P67PHOX"/>
</dbReference>
<feature type="compositionally biased region" description="Low complexity" evidence="3">
    <location>
        <begin position="346"/>
        <end position="355"/>
    </location>
</feature>
<dbReference type="Pfam" id="PF14604">
    <property type="entry name" value="SH3_9"/>
    <property type="match status" value="1"/>
</dbReference>
<protein>
    <submittedName>
        <fullName evidence="6">Uncharacterized protein</fullName>
    </submittedName>
</protein>
<evidence type="ECO:0000313" key="6">
    <source>
        <dbReference type="EMBL" id="CAH0053811.1"/>
    </source>
</evidence>
<proteinExistence type="predicted"/>
<dbReference type="InterPro" id="IPR011009">
    <property type="entry name" value="Kinase-like_dom_sf"/>
</dbReference>
<evidence type="ECO:0000256" key="2">
    <source>
        <dbReference type="PROSITE-ProRule" id="PRU00192"/>
    </source>
</evidence>
<evidence type="ECO:0000259" key="4">
    <source>
        <dbReference type="PROSITE" id="PS50002"/>
    </source>
</evidence>
<dbReference type="SUPFAM" id="SSF56112">
    <property type="entry name" value="Protein kinase-like (PK-like)"/>
    <property type="match status" value="1"/>
</dbReference>
<accession>A0A9P0EJL2</accession>
<feature type="domain" description="SH3" evidence="4">
    <location>
        <begin position="265"/>
        <end position="326"/>
    </location>
</feature>
<dbReference type="GO" id="GO:0004672">
    <property type="term" value="F:protein kinase activity"/>
    <property type="evidence" value="ECO:0007669"/>
    <property type="project" value="InterPro"/>
</dbReference>
<dbReference type="AlphaFoldDB" id="A0A9P0EJL2"/>
<dbReference type="PANTHER" id="PTHR44167:SF24">
    <property type="entry name" value="SERINE_THREONINE-PROTEIN KINASE CHK2"/>
    <property type="match status" value="1"/>
</dbReference>
<dbReference type="SMART" id="SM00326">
    <property type="entry name" value="SH3"/>
    <property type="match status" value="5"/>
</dbReference>
<dbReference type="SUPFAM" id="SSF50044">
    <property type="entry name" value="SH3-domain"/>
    <property type="match status" value="5"/>
</dbReference>
<dbReference type="PANTHER" id="PTHR44167">
    <property type="entry name" value="OVARIAN-SPECIFIC SERINE/THREONINE-PROTEIN KINASE LOK-RELATED"/>
    <property type="match status" value="1"/>
</dbReference>
<comment type="caution">
    <text evidence="6">The sequence shown here is derived from an EMBL/GenBank/DDBJ whole genome shotgun (WGS) entry which is preliminary data.</text>
</comment>